<accession>A0A835LT38</accession>
<evidence type="ECO:0000256" key="6">
    <source>
        <dbReference type="ARBA" id="ARBA00022840"/>
    </source>
</evidence>
<proteinExistence type="inferred from homology"/>
<keyword evidence="6 8" id="KW-0067">ATP-binding</keyword>
<evidence type="ECO:0000256" key="7">
    <source>
        <dbReference type="ARBA" id="ARBA00058225"/>
    </source>
</evidence>
<dbReference type="PROSITE" id="PS50030">
    <property type="entry name" value="UBA"/>
    <property type="match status" value="1"/>
</dbReference>
<dbReference type="Pfam" id="PF00627">
    <property type="entry name" value="UBA"/>
    <property type="match status" value="1"/>
</dbReference>
<dbReference type="GO" id="GO:0005524">
    <property type="term" value="F:ATP binding"/>
    <property type="evidence" value="ECO:0007669"/>
    <property type="project" value="UniProtKB-UniRule"/>
</dbReference>
<sequence>MDGPYGRVGSSADTVLPNYKLGKTLGIGAFGKVKIAEHALTGHKVAIKILNRRKIKNMEMEEKGTPTILQNIHVPYGAVKMYTSDFLTRMIKVRREIKILRLFMHPHIIRLYEVIETQADIYVVMEYVKSGELFDYIVEKGRLQEDEARNFFQQIISGVEYCHRNMVVHRDLKPENLLLDSRSNVKIADFGLSNIMRDGHFLKTSCGSPNYAAPEVISGKLYAGPEVDVWSCGVILYALLCGTLPFDDENIPNLFKKIKEYRTIVLSEKENKKRESTAGARRRLSEWRVVLVCPASILMDVRYIYPIRPVLLLGGIYTLPSHLSAGARDLIPRLLVVDPMKRMTIPEIRQHAWFQAHLPRYLAVPPPDTLQQAKNIDEDILLEVIKMGFDRNQLTESLRKRVQNEATVAYYLLMDNRFRATSGYLGAEFQESMDISEAERKFESCPPAS</sequence>
<gene>
    <name evidence="12" type="ORF">IFM89_027538</name>
</gene>
<comment type="function">
    <text evidence="7">CIPK serine-threonine protein kinases interact with CBL proteins. Binding of a CBL protein to the regulatory NAF domain of CIPK protein lead to the activation of the kinase in a calcium-dependent manner.</text>
</comment>
<keyword evidence="2 9" id="KW-0723">Serine/threonine-protein kinase</keyword>
<dbReference type="AlphaFoldDB" id="A0A835LT38"/>
<dbReference type="InterPro" id="IPR008271">
    <property type="entry name" value="Ser/Thr_kinase_AS"/>
</dbReference>
<evidence type="ECO:0000259" key="10">
    <source>
        <dbReference type="PROSITE" id="PS50011"/>
    </source>
</evidence>
<dbReference type="CDD" id="cd14079">
    <property type="entry name" value="STKc_AMPK_alpha"/>
    <property type="match status" value="1"/>
</dbReference>
<feature type="domain" description="UBA" evidence="11">
    <location>
        <begin position="375"/>
        <end position="415"/>
    </location>
</feature>
<evidence type="ECO:0000313" key="13">
    <source>
        <dbReference type="Proteomes" id="UP000631114"/>
    </source>
</evidence>
<dbReference type="InterPro" id="IPR015940">
    <property type="entry name" value="UBA"/>
</dbReference>
<comment type="caution">
    <text evidence="12">The sequence shown here is derived from an EMBL/GenBank/DDBJ whole genome shotgun (WGS) entry which is preliminary data.</text>
</comment>
<dbReference type="Gene3D" id="1.10.8.10">
    <property type="entry name" value="DNA helicase RuvA subunit, C-terminal domain"/>
    <property type="match status" value="1"/>
</dbReference>
<organism evidence="12 13">
    <name type="scientific">Coptis chinensis</name>
    <dbReference type="NCBI Taxonomy" id="261450"/>
    <lineage>
        <taxon>Eukaryota</taxon>
        <taxon>Viridiplantae</taxon>
        <taxon>Streptophyta</taxon>
        <taxon>Embryophyta</taxon>
        <taxon>Tracheophyta</taxon>
        <taxon>Spermatophyta</taxon>
        <taxon>Magnoliopsida</taxon>
        <taxon>Ranunculales</taxon>
        <taxon>Ranunculaceae</taxon>
        <taxon>Coptidoideae</taxon>
        <taxon>Coptis</taxon>
    </lineage>
</organism>
<evidence type="ECO:0000256" key="5">
    <source>
        <dbReference type="ARBA" id="ARBA00022777"/>
    </source>
</evidence>
<dbReference type="Gene3D" id="1.10.510.10">
    <property type="entry name" value="Transferase(Phosphotransferase) domain 1"/>
    <property type="match status" value="2"/>
</dbReference>
<evidence type="ECO:0000256" key="2">
    <source>
        <dbReference type="ARBA" id="ARBA00022527"/>
    </source>
</evidence>
<keyword evidence="3" id="KW-0808">Transferase</keyword>
<evidence type="ECO:0000256" key="8">
    <source>
        <dbReference type="PROSITE-ProRule" id="PRU10141"/>
    </source>
</evidence>
<dbReference type="PROSITE" id="PS50011">
    <property type="entry name" value="PROTEIN_KINASE_DOM"/>
    <property type="match status" value="1"/>
</dbReference>
<dbReference type="PANTHER" id="PTHR24346">
    <property type="entry name" value="MAP/MICROTUBULE AFFINITY-REGULATING KINASE"/>
    <property type="match status" value="1"/>
</dbReference>
<dbReference type="FunFam" id="1.10.510.10:FF:000571">
    <property type="entry name" value="Maternal embryonic leucine zipper kinase"/>
    <property type="match status" value="1"/>
</dbReference>
<dbReference type="PROSITE" id="PS00107">
    <property type="entry name" value="PROTEIN_KINASE_ATP"/>
    <property type="match status" value="1"/>
</dbReference>
<dbReference type="GO" id="GO:0004674">
    <property type="term" value="F:protein serine/threonine kinase activity"/>
    <property type="evidence" value="ECO:0007669"/>
    <property type="project" value="UniProtKB-KW"/>
</dbReference>
<dbReference type="OrthoDB" id="193931at2759"/>
<dbReference type="GO" id="GO:0035556">
    <property type="term" value="P:intracellular signal transduction"/>
    <property type="evidence" value="ECO:0007669"/>
    <property type="project" value="TreeGrafter"/>
</dbReference>
<evidence type="ECO:0000256" key="3">
    <source>
        <dbReference type="ARBA" id="ARBA00022679"/>
    </source>
</evidence>
<evidence type="ECO:0000313" key="12">
    <source>
        <dbReference type="EMBL" id="KAF9602409.1"/>
    </source>
</evidence>
<reference evidence="12 13" key="1">
    <citation type="submission" date="2020-10" db="EMBL/GenBank/DDBJ databases">
        <title>The Coptis chinensis genome and diversification of protoberbering-type alkaloids.</title>
        <authorList>
            <person name="Wang B."/>
            <person name="Shu S."/>
            <person name="Song C."/>
            <person name="Liu Y."/>
        </authorList>
    </citation>
    <scope>NUCLEOTIDE SEQUENCE [LARGE SCALE GENOMIC DNA]</scope>
    <source>
        <strain evidence="12">HL-2020</strain>
        <tissue evidence="12">Leaf</tissue>
    </source>
</reference>
<evidence type="ECO:0000256" key="4">
    <source>
        <dbReference type="ARBA" id="ARBA00022741"/>
    </source>
</evidence>
<dbReference type="SMART" id="SM00165">
    <property type="entry name" value="UBA"/>
    <property type="match status" value="1"/>
</dbReference>
<evidence type="ECO:0000256" key="9">
    <source>
        <dbReference type="RuleBase" id="RU000304"/>
    </source>
</evidence>
<dbReference type="InterPro" id="IPR017441">
    <property type="entry name" value="Protein_kinase_ATP_BS"/>
</dbReference>
<dbReference type="InterPro" id="IPR000719">
    <property type="entry name" value="Prot_kinase_dom"/>
</dbReference>
<evidence type="ECO:0008006" key="14">
    <source>
        <dbReference type="Google" id="ProtNLM"/>
    </source>
</evidence>
<keyword evidence="5" id="KW-0418">Kinase</keyword>
<evidence type="ECO:0000259" key="11">
    <source>
        <dbReference type="PROSITE" id="PS50030"/>
    </source>
</evidence>
<comment type="similarity">
    <text evidence="1">Belongs to the protein kinase superfamily. CAMK Ser/Thr protein kinase family. SNF1 subfamily.</text>
</comment>
<dbReference type="EMBL" id="JADFTS010000006">
    <property type="protein sequence ID" value="KAF9602409.1"/>
    <property type="molecule type" value="Genomic_DNA"/>
</dbReference>
<dbReference type="Pfam" id="PF00069">
    <property type="entry name" value="Pkinase"/>
    <property type="match status" value="1"/>
</dbReference>
<dbReference type="SUPFAM" id="SSF56112">
    <property type="entry name" value="Protein kinase-like (PK-like)"/>
    <property type="match status" value="1"/>
</dbReference>
<keyword evidence="4 8" id="KW-0547">Nucleotide-binding</keyword>
<protein>
    <recommendedName>
        <fullName evidence="14">SNF1-related protein kinase catalytic subunit alpha KIN10</fullName>
    </recommendedName>
</protein>
<dbReference type="PROSITE" id="PS00108">
    <property type="entry name" value="PROTEIN_KINASE_ST"/>
    <property type="match status" value="1"/>
</dbReference>
<dbReference type="CDD" id="cd14335">
    <property type="entry name" value="UBA_SnRK1_plant"/>
    <property type="match status" value="1"/>
</dbReference>
<feature type="binding site" evidence="8">
    <location>
        <position position="48"/>
    </location>
    <ligand>
        <name>ATP</name>
        <dbReference type="ChEBI" id="CHEBI:30616"/>
    </ligand>
</feature>
<keyword evidence="13" id="KW-1185">Reference proteome</keyword>
<dbReference type="Proteomes" id="UP000631114">
    <property type="component" value="Unassembled WGS sequence"/>
</dbReference>
<dbReference type="SMART" id="SM00220">
    <property type="entry name" value="S_TKc"/>
    <property type="match status" value="1"/>
</dbReference>
<feature type="domain" description="Protein kinase" evidence="10">
    <location>
        <begin position="19"/>
        <end position="354"/>
    </location>
</feature>
<dbReference type="InterPro" id="IPR011009">
    <property type="entry name" value="Kinase-like_dom_sf"/>
</dbReference>
<dbReference type="GO" id="GO:0005737">
    <property type="term" value="C:cytoplasm"/>
    <property type="evidence" value="ECO:0007669"/>
    <property type="project" value="TreeGrafter"/>
</dbReference>
<dbReference type="PANTHER" id="PTHR24346:SF82">
    <property type="entry name" value="KP78A-RELATED"/>
    <property type="match status" value="1"/>
</dbReference>
<evidence type="ECO:0000256" key="1">
    <source>
        <dbReference type="ARBA" id="ARBA00006234"/>
    </source>
</evidence>
<name>A0A835LT38_9MAGN</name>